<sequence length="194" mass="21426">MNIECQSSFSPGHKCAGAGQIELVFREKTLNEQVAAKIKANRKKQSKSVSDFVAEEFCSELCYASLHLESVIRALENNLKNPTFNQDLKSSIASSGCQLFYMLAQLFTEGCKSCNPVKHLLSNCVEMLGQSFIVRSPNEARNILQHLILTPSSSPLLSPHFAPGCASKRDNSTNQVQEYVDMYNTVVKVVSTTT</sequence>
<dbReference type="AlphaFoldDB" id="F6ZEK3"/>
<reference evidence="1" key="3">
    <citation type="submission" date="2025-09" db="UniProtKB">
        <authorList>
            <consortium name="Ensembl"/>
        </authorList>
    </citation>
    <scope>IDENTIFICATION</scope>
</reference>
<dbReference type="PANTHER" id="PTHR31139:SF4">
    <property type="entry name" value="ECTOPIC P GRANULES PROTEIN 5 HOMOLOG"/>
    <property type="match status" value="1"/>
</dbReference>
<protein>
    <submittedName>
        <fullName evidence="1">Uncharacterized protein</fullName>
    </submittedName>
</protein>
<dbReference type="Ensembl" id="ENSCINT00000029943.2">
    <property type="protein sequence ID" value="ENSCINP00000029697.2"/>
    <property type="gene ID" value="ENSCING00000017634.2"/>
</dbReference>
<evidence type="ECO:0000313" key="2">
    <source>
        <dbReference type="Proteomes" id="UP000008144"/>
    </source>
</evidence>
<dbReference type="PANTHER" id="PTHR31139">
    <property type="entry name" value="ECTOPIC P GRANULES PROTEIN 5 HOMOLOG"/>
    <property type="match status" value="1"/>
</dbReference>
<evidence type="ECO:0000313" key="1">
    <source>
        <dbReference type="Ensembl" id="ENSCINP00000029697.2"/>
    </source>
</evidence>
<organism evidence="1 2">
    <name type="scientific">Ciona intestinalis</name>
    <name type="common">Transparent sea squirt</name>
    <name type="synonym">Ascidia intestinalis</name>
    <dbReference type="NCBI Taxonomy" id="7719"/>
    <lineage>
        <taxon>Eukaryota</taxon>
        <taxon>Metazoa</taxon>
        <taxon>Chordata</taxon>
        <taxon>Tunicata</taxon>
        <taxon>Ascidiacea</taxon>
        <taxon>Phlebobranchia</taxon>
        <taxon>Cionidae</taxon>
        <taxon>Ciona</taxon>
    </lineage>
</organism>
<proteinExistence type="predicted"/>
<dbReference type="GeneTree" id="ENSGT00390000007354"/>
<reference evidence="2" key="1">
    <citation type="journal article" date="2002" name="Science">
        <title>The draft genome of Ciona intestinalis: insights into chordate and vertebrate origins.</title>
        <authorList>
            <person name="Dehal P."/>
            <person name="Satou Y."/>
            <person name="Campbell R.K."/>
            <person name="Chapman J."/>
            <person name="Degnan B."/>
            <person name="De Tomaso A."/>
            <person name="Davidson B."/>
            <person name="Di Gregorio A."/>
            <person name="Gelpke M."/>
            <person name="Goodstein D.M."/>
            <person name="Harafuji N."/>
            <person name="Hastings K.E."/>
            <person name="Ho I."/>
            <person name="Hotta K."/>
            <person name="Huang W."/>
            <person name="Kawashima T."/>
            <person name="Lemaire P."/>
            <person name="Martinez D."/>
            <person name="Meinertzhagen I.A."/>
            <person name="Necula S."/>
            <person name="Nonaka M."/>
            <person name="Putnam N."/>
            <person name="Rash S."/>
            <person name="Saiga H."/>
            <person name="Satake M."/>
            <person name="Terry A."/>
            <person name="Yamada L."/>
            <person name="Wang H.G."/>
            <person name="Awazu S."/>
            <person name="Azumi K."/>
            <person name="Boore J."/>
            <person name="Branno M."/>
            <person name="Chin-Bow S."/>
            <person name="DeSantis R."/>
            <person name="Doyle S."/>
            <person name="Francino P."/>
            <person name="Keys D.N."/>
            <person name="Haga S."/>
            <person name="Hayashi H."/>
            <person name="Hino K."/>
            <person name="Imai K.S."/>
            <person name="Inaba K."/>
            <person name="Kano S."/>
            <person name="Kobayashi K."/>
            <person name="Kobayashi M."/>
            <person name="Lee B.I."/>
            <person name="Makabe K.W."/>
            <person name="Manohar C."/>
            <person name="Matassi G."/>
            <person name="Medina M."/>
            <person name="Mochizuki Y."/>
            <person name="Mount S."/>
            <person name="Morishita T."/>
            <person name="Miura S."/>
            <person name="Nakayama A."/>
            <person name="Nishizaka S."/>
            <person name="Nomoto H."/>
            <person name="Ohta F."/>
            <person name="Oishi K."/>
            <person name="Rigoutsos I."/>
            <person name="Sano M."/>
            <person name="Sasaki A."/>
            <person name="Sasakura Y."/>
            <person name="Shoguchi E."/>
            <person name="Shin-i T."/>
            <person name="Spagnuolo A."/>
            <person name="Stainier D."/>
            <person name="Suzuki M.M."/>
            <person name="Tassy O."/>
            <person name="Takatori N."/>
            <person name="Tokuoka M."/>
            <person name="Yagi K."/>
            <person name="Yoshizaki F."/>
            <person name="Wada S."/>
            <person name="Zhang C."/>
            <person name="Hyatt P.D."/>
            <person name="Larimer F."/>
            <person name="Detter C."/>
            <person name="Doggett N."/>
            <person name="Glavina T."/>
            <person name="Hawkins T."/>
            <person name="Richardson P."/>
            <person name="Lucas S."/>
            <person name="Kohara Y."/>
            <person name="Levine M."/>
            <person name="Satoh N."/>
            <person name="Rokhsar D.S."/>
        </authorList>
    </citation>
    <scope>NUCLEOTIDE SEQUENCE [LARGE SCALE GENOMIC DNA]</scope>
</reference>
<name>F6ZEK3_CIOIN</name>
<accession>F6ZEK3</accession>
<keyword evidence="2" id="KW-1185">Reference proteome</keyword>
<dbReference type="InParanoid" id="F6ZEK3"/>
<dbReference type="OMA" id="CSELCYA"/>
<dbReference type="GO" id="GO:0006914">
    <property type="term" value="P:autophagy"/>
    <property type="evidence" value="ECO:0007669"/>
    <property type="project" value="UniProtKB-KW"/>
</dbReference>
<dbReference type="HOGENOM" id="CLU_084096_0_0_1"/>
<dbReference type="Proteomes" id="UP000008144">
    <property type="component" value="Unassembled WGS sequence"/>
</dbReference>
<dbReference type="STRING" id="7719.ENSCINP00000029697"/>
<dbReference type="InterPro" id="IPR051436">
    <property type="entry name" value="Autophagy-related_EPG5"/>
</dbReference>
<reference evidence="1" key="2">
    <citation type="submission" date="2025-08" db="UniProtKB">
        <authorList>
            <consortium name="Ensembl"/>
        </authorList>
    </citation>
    <scope>IDENTIFICATION</scope>
</reference>